<dbReference type="Proteomes" id="UP000515977">
    <property type="component" value="Chromosome"/>
</dbReference>
<gene>
    <name evidence="1" type="ORF">H9L17_03375</name>
</gene>
<protein>
    <submittedName>
        <fullName evidence="1">Uncharacterized protein</fullName>
    </submittedName>
</protein>
<evidence type="ECO:0000313" key="1">
    <source>
        <dbReference type="EMBL" id="QNN47207.1"/>
    </source>
</evidence>
<keyword evidence="2" id="KW-1185">Reference proteome</keyword>
<dbReference type="EMBL" id="CP060711">
    <property type="protein sequence ID" value="QNN47207.1"/>
    <property type="molecule type" value="Genomic_DNA"/>
</dbReference>
<name>A0A7G9QV32_9GAMM</name>
<dbReference type="RefSeq" id="WP_187570954.1">
    <property type="nucleotide sequence ID" value="NZ_CP060711.1"/>
</dbReference>
<organism evidence="1 2">
    <name type="scientific">Thermomonas brevis</name>
    <dbReference type="NCBI Taxonomy" id="215691"/>
    <lineage>
        <taxon>Bacteria</taxon>
        <taxon>Pseudomonadati</taxon>
        <taxon>Pseudomonadota</taxon>
        <taxon>Gammaproteobacteria</taxon>
        <taxon>Lysobacterales</taxon>
        <taxon>Lysobacteraceae</taxon>
        <taxon>Thermomonas</taxon>
    </lineage>
</organism>
<sequence>MATESVAMPIEAQLAMRKIYAAMGSIKVARHALRSRDMSEVDEDVCDSLDGVFELLDQAYGHLAEERA</sequence>
<evidence type="ECO:0000313" key="2">
    <source>
        <dbReference type="Proteomes" id="UP000515977"/>
    </source>
</evidence>
<accession>A0A7G9QV32</accession>
<dbReference type="KEGG" id="tbv:H9L17_03375"/>
<reference evidence="1 2" key="1">
    <citation type="submission" date="2020-08" db="EMBL/GenBank/DDBJ databases">
        <title>Genome sequence of Thermomonas brevis KACC 16975T.</title>
        <authorList>
            <person name="Hyun D.-W."/>
            <person name="Bae J.-W."/>
        </authorList>
    </citation>
    <scope>NUCLEOTIDE SEQUENCE [LARGE SCALE GENOMIC DNA]</scope>
    <source>
        <strain evidence="1 2">KACC 16975</strain>
    </source>
</reference>
<dbReference type="AlphaFoldDB" id="A0A7G9QV32"/>
<proteinExistence type="predicted"/>